<feature type="compositionally biased region" description="Basic and acidic residues" evidence="1">
    <location>
        <begin position="14"/>
        <end position="41"/>
    </location>
</feature>
<keyword evidence="2" id="KW-1133">Transmembrane helix</keyword>
<feature type="region of interest" description="Disordered" evidence="1">
    <location>
        <begin position="1"/>
        <end position="63"/>
    </location>
</feature>
<proteinExistence type="predicted"/>
<evidence type="ECO:0000256" key="1">
    <source>
        <dbReference type="SAM" id="MobiDB-lite"/>
    </source>
</evidence>
<dbReference type="Proteomes" id="UP001066276">
    <property type="component" value="Chromosome 5"/>
</dbReference>
<organism evidence="3 4">
    <name type="scientific">Pleurodeles waltl</name>
    <name type="common">Iberian ribbed newt</name>
    <dbReference type="NCBI Taxonomy" id="8319"/>
    <lineage>
        <taxon>Eukaryota</taxon>
        <taxon>Metazoa</taxon>
        <taxon>Chordata</taxon>
        <taxon>Craniata</taxon>
        <taxon>Vertebrata</taxon>
        <taxon>Euteleostomi</taxon>
        <taxon>Amphibia</taxon>
        <taxon>Batrachia</taxon>
        <taxon>Caudata</taxon>
        <taxon>Salamandroidea</taxon>
        <taxon>Salamandridae</taxon>
        <taxon>Pleurodelinae</taxon>
        <taxon>Pleurodeles</taxon>
    </lineage>
</organism>
<keyword evidence="2" id="KW-0472">Membrane</keyword>
<reference evidence="3" key="1">
    <citation type="journal article" date="2022" name="bioRxiv">
        <title>Sequencing and chromosome-scale assembly of the giantPleurodeles waltlgenome.</title>
        <authorList>
            <person name="Brown T."/>
            <person name="Elewa A."/>
            <person name="Iarovenko S."/>
            <person name="Subramanian E."/>
            <person name="Araus A.J."/>
            <person name="Petzold A."/>
            <person name="Susuki M."/>
            <person name="Suzuki K.-i.T."/>
            <person name="Hayashi T."/>
            <person name="Toyoda A."/>
            <person name="Oliveira C."/>
            <person name="Osipova E."/>
            <person name="Leigh N.D."/>
            <person name="Simon A."/>
            <person name="Yun M.H."/>
        </authorList>
    </citation>
    <scope>NUCLEOTIDE SEQUENCE</scope>
    <source>
        <strain evidence="3">20211129_DDA</strain>
        <tissue evidence="3">Liver</tissue>
    </source>
</reference>
<evidence type="ECO:0000313" key="3">
    <source>
        <dbReference type="EMBL" id="KAJ1150559.1"/>
    </source>
</evidence>
<keyword evidence="2" id="KW-0812">Transmembrane</keyword>
<dbReference type="AlphaFoldDB" id="A0AAV7RH53"/>
<protein>
    <submittedName>
        <fullName evidence="3">Uncharacterized protein</fullName>
    </submittedName>
</protein>
<accession>A0AAV7RH53</accession>
<evidence type="ECO:0000256" key="2">
    <source>
        <dbReference type="SAM" id="Phobius"/>
    </source>
</evidence>
<evidence type="ECO:0000313" key="4">
    <source>
        <dbReference type="Proteomes" id="UP001066276"/>
    </source>
</evidence>
<dbReference type="EMBL" id="JANPWB010000009">
    <property type="protein sequence ID" value="KAJ1150559.1"/>
    <property type="molecule type" value="Genomic_DNA"/>
</dbReference>
<name>A0AAV7RH53_PLEWA</name>
<gene>
    <name evidence="3" type="ORF">NDU88_003349</name>
</gene>
<sequence length="125" mass="14127">MDDGLAAREEEEGKDANREVKTRSVRPEAVKEDQSTREARRTSAQAQSATERESEGREFRHVPGGTWLNQMDQILLMIFFASFESGMKVVKRVSLNFSGLLYATYKALLGLLQALFLAEFMTYNG</sequence>
<feature type="compositionally biased region" description="Basic and acidic residues" evidence="1">
    <location>
        <begin position="50"/>
        <end position="61"/>
    </location>
</feature>
<comment type="caution">
    <text evidence="3">The sequence shown here is derived from an EMBL/GenBank/DDBJ whole genome shotgun (WGS) entry which is preliminary data.</text>
</comment>
<feature type="transmembrane region" description="Helical" evidence="2">
    <location>
        <begin position="102"/>
        <end position="123"/>
    </location>
</feature>
<keyword evidence="4" id="KW-1185">Reference proteome</keyword>